<keyword evidence="4" id="KW-1185">Reference proteome</keyword>
<evidence type="ECO:0000256" key="2">
    <source>
        <dbReference type="SAM" id="Phobius"/>
    </source>
</evidence>
<evidence type="ECO:0000313" key="3">
    <source>
        <dbReference type="EMBL" id="CCO14331.1"/>
    </source>
</evidence>
<proteinExistence type="predicted"/>
<keyword evidence="2" id="KW-0812">Transmembrane</keyword>
<feature type="region of interest" description="Disordered" evidence="1">
    <location>
        <begin position="1"/>
        <end position="21"/>
    </location>
</feature>
<protein>
    <submittedName>
        <fullName evidence="3">Uncharacterized protein</fullName>
    </submittedName>
</protein>
<sequence>MSAGKHLDISSSTPNNKPLPDGVSKTYDVTSKWEPYWLCFIGTVSAFPCLVFFWETKTLTLETEEVVLNSRNCVKNTNKRLPYGELGSVDQTKNACGCYEVGGESIGRLSPGWGSTNELPEMLSILATLKHRQQQRGDQGQIQRTENLERKIDAIIQHFKIKIPDDLDIDQAPGAMSMKRY</sequence>
<dbReference type="Proteomes" id="UP000198341">
    <property type="component" value="Chromosome 1"/>
</dbReference>
<feature type="transmembrane region" description="Helical" evidence="2">
    <location>
        <begin position="35"/>
        <end position="54"/>
    </location>
</feature>
<name>K8E9J3_9CHLO</name>
<keyword evidence="2" id="KW-1133">Transmembrane helix</keyword>
<dbReference type="RefSeq" id="XP_007515452.1">
    <property type="nucleotide sequence ID" value="XM_007515390.1"/>
</dbReference>
<organism evidence="3 4">
    <name type="scientific">Bathycoccus prasinos</name>
    <dbReference type="NCBI Taxonomy" id="41875"/>
    <lineage>
        <taxon>Eukaryota</taxon>
        <taxon>Viridiplantae</taxon>
        <taxon>Chlorophyta</taxon>
        <taxon>Mamiellophyceae</taxon>
        <taxon>Mamiellales</taxon>
        <taxon>Bathycoccaceae</taxon>
        <taxon>Bathycoccus</taxon>
    </lineage>
</organism>
<evidence type="ECO:0000256" key="1">
    <source>
        <dbReference type="SAM" id="MobiDB-lite"/>
    </source>
</evidence>
<dbReference type="GeneID" id="19018056"/>
<evidence type="ECO:0000313" key="4">
    <source>
        <dbReference type="Proteomes" id="UP000198341"/>
    </source>
</evidence>
<dbReference type="EMBL" id="FO082278">
    <property type="protein sequence ID" value="CCO14331.1"/>
    <property type="molecule type" value="Genomic_DNA"/>
</dbReference>
<dbReference type="eggNOG" id="ENOG502SCXY">
    <property type="taxonomic scope" value="Eukaryota"/>
</dbReference>
<accession>K8E9J3</accession>
<dbReference type="KEGG" id="bpg:Bathy01g03210"/>
<gene>
    <name evidence="3" type="ORF">Bathy01g03210</name>
</gene>
<dbReference type="AlphaFoldDB" id="K8E9J3"/>
<keyword evidence="2" id="KW-0472">Membrane</keyword>
<reference evidence="3 4" key="1">
    <citation type="submission" date="2011-10" db="EMBL/GenBank/DDBJ databases">
        <authorList>
            <person name="Genoscope - CEA"/>
        </authorList>
    </citation>
    <scope>NUCLEOTIDE SEQUENCE [LARGE SCALE GENOMIC DNA]</scope>
    <source>
        <strain evidence="3 4">RCC 1105</strain>
    </source>
</reference>